<accession>A0A0H2R163</accession>
<dbReference type="Proteomes" id="UP000053477">
    <property type="component" value="Unassembled WGS sequence"/>
</dbReference>
<protein>
    <recommendedName>
        <fullName evidence="2">DUF6593 domain-containing protein</fullName>
    </recommendedName>
</protein>
<dbReference type="EMBL" id="KQ086379">
    <property type="protein sequence ID" value="KLO05027.1"/>
    <property type="molecule type" value="Genomic_DNA"/>
</dbReference>
<sequence>MATRLSTPKDLRPIQTGSNMLSNDDGHESANGASSSIRSSSPRSRSDANSPGLTLSPVDSDLLSPTSRKMVRTPSSRSTCELESIFEESEETSVSSHCSSLSLAGPLSSDILALRLVDGNPLNTLYVSQSNIPFYKVTTTAKRRDMTTCVKRIQPSLSSLTRKIHHGRRHFLDGKRHGIGGGGNAEASMLEEELVATIEWKQTLLLQTPKDAHVTLNIEGAECYHVPASKYLKRRWPFSSTRVFRTTAGEDCRWNLASLTPKLYNARNERLAKYSRPHVPSGSALSSKEAVIEVSNDVSMELLDEIIISFVSTTLL</sequence>
<feature type="compositionally biased region" description="Low complexity" evidence="1">
    <location>
        <begin position="29"/>
        <end position="50"/>
    </location>
</feature>
<feature type="region of interest" description="Disordered" evidence="1">
    <location>
        <begin position="1"/>
        <end position="78"/>
    </location>
</feature>
<proteinExistence type="predicted"/>
<gene>
    <name evidence="3" type="ORF">SCHPADRAFT_947248</name>
</gene>
<evidence type="ECO:0000313" key="3">
    <source>
        <dbReference type="EMBL" id="KLO05027.1"/>
    </source>
</evidence>
<evidence type="ECO:0000256" key="1">
    <source>
        <dbReference type="SAM" id="MobiDB-lite"/>
    </source>
</evidence>
<name>A0A0H2R163_9AGAM</name>
<feature type="domain" description="DUF6593" evidence="2">
    <location>
        <begin position="120"/>
        <end position="311"/>
    </location>
</feature>
<reference evidence="3 4" key="1">
    <citation type="submission" date="2015-04" db="EMBL/GenBank/DDBJ databases">
        <title>Complete genome sequence of Schizopora paradoxa KUC8140, a cosmopolitan wood degrader in East Asia.</title>
        <authorList>
            <consortium name="DOE Joint Genome Institute"/>
            <person name="Min B."/>
            <person name="Park H."/>
            <person name="Jang Y."/>
            <person name="Kim J.-J."/>
            <person name="Kim K.H."/>
            <person name="Pangilinan J."/>
            <person name="Lipzen A."/>
            <person name="Riley R."/>
            <person name="Grigoriev I.V."/>
            <person name="Spatafora J.W."/>
            <person name="Choi I.-G."/>
        </authorList>
    </citation>
    <scope>NUCLEOTIDE SEQUENCE [LARGE SCALE GENOMIC DNA]</scope>
    <source>
        <strain evidence="3 4">KUC8140</strain>
    </source>
</reference>
<evidence type="ECO:0000259" key="2">
    <source>
        <dbReference type="Pfam" id="PF20236"/>
    </source>
</evidence>
<evidence type="ECO:0000313" key="4">
    <source>
        <dbReference type="Proteomes" id="UP000053477"/>
    </source>
</evidence>
<dbReference type="Pfam" id="PF20236">
    <property type="entry name" value="DUF6593"/>
    <property type="match status" value="1"/>
</dbReference>
<feature type="compositionally biased region" description="Polar residues" evidence="1">
    <location>
        <begin position="63"/>
        <end position="78"/>
    </location>
</feature>
<keyword evidence="4" id="KW-1185">Reference proteome</keyword>
<dbReference type="AlphaFoldDB" id="A0A0H2R163"/>
<organism evidence="3 4">
    <name type="scientific">Schizopora paradoxa</name>
    <dbReference type="NCBI Taxonomy" id="27342"/>
    <lineage>
        <taxon>Eukaryota</taxon>
        <taxon>Fungi</taxon>
        <taxon>Dikarya</taxon>
        <taxon>Basidiomycota</taxon>
        <taxon>Agaricomycotina</taxon>
        <taxon>Agaricomycetes</taxon>
        <taxon>Hymenochaetales</taxon>
        <taxon>Schizoporaceae</taxon>
        <taxon>Schizopora</taxon>
    </lineage>
</organism>
<dbReference type="InParanoid" id="A0A0H2R163"/>
<dbReference type="InterPro" id="IPR046528">
    <property type="entry name" value="DUF6593"/>
</dbReference>